<evidence type="ECO:0008006" key="3">
    <source>
        <dbReference type="Google" id="ProtNLM"/>
    </source>
</evidence>
<evidence type="ECO:0000313" key="2">
    <source>
        <dbReference type="EMBL" id="CAE4610077.1"/>
    </source>
</evidence>
<dbReference type="PROSITE" id="PS51318">
    <property type="entry name" value="TAT"/>
    <property type="match status" value="1"/>
</dbReference>
<keyword evidence="1" id="KW-0732">Signal</keyword>
<dbReference type="AlphaFoldDB" id="A0A7S4RE43"/>
<proteinExistence type="predicted"/>
<dbReference type="InterPro" id="IPR006311">
    <property type="entry name" value="TAT_signal"/>
</dbReference>
<name>A0A7S4RE43_9DINO</name>
<dbReference type="EMBL" id="HBNR01047863">
    <property type="protein sequence ID" value="CAE4610077.1"/>
    <property type="molecule type" value="Transcribed_RNA"/>
</dbReference>
<organism evidence="2">
    <name type="scientific">Alexandrium monilatum</name>
    <dbReference type="NCBI Taxonomy" id="311494"/>
    <lineage>
        <taxon>Eukaryota</taxon>
        <taxon>Sar</taxon>
        <taxon>Alveolata</taxon>
        <taxon>Dinophyceae</taxon>
        <taxon>Gonyaulacales</taxon>
        <taxon>Pyrocystaceae</taxon>
        <taxon>Alexandrium</taxon>
    </lineage>
</organism>
<feature type="chain" id="PRO_5031041051" description="Plastid lipid-associated protein/fibrillin conserved domain-containing protein" evidence="1">
    <location>
        <begin position="32"/>
        <end position="295"/>
    </location>
</feature>
<evidence type="ECO:0000256" key="1">
    <source>
        <dbReference type="SAM" id="SignalP"/>
    </source>
</evidence>
<gene>
    <name evidence="2" type="ORF">AMON00008_LOCUS33374</name>
</gene>
<reference evidence="2" key="1">
    <citation type="submission" date="2021-01" db="EMBL/GenBank/DDBJ databases">
        <authorList>
            <person name="Corre E."/>
            <person name="Pelletier E."/>
            <person name="Niang G."/>
            <person name="Scheremetjew M."/>
            <person name="Finn R."/>
            <person name="Kale V."/>
            <person name="Holt S."/>
            <person name="Cochrane G."/>
            <person name="Meng A."/>
            <person name="Brown T."/>
            <person name="Cohen L."/>
        </authorList>
    </citation>
    <scope>NUCLEOTIDE SEQUENCE</scope>
    <source>
        <strain evidence="2">CCMP3105</strain>
    </source>
</reference>
<sequence>MARSRRALLAAGCALAVVGYAASSMAHAAFAAPPTAGPGGSAPGMLFRGSTTAQVGVAGGFAQHPSPAGFVGRAAFAALALAFVASSARSGDACRATASARRARVVTVEVENTVPLSLESGSVSAMDAFMAENATEVTLQNLERMEDKPGEPGVKLCYLEPTDIGPFRSQMRLTVRVDLPQSGRCDIAILNMENGSVDKKTGKVTFPDAKENASNFKFDTSNIITWKEGGASGLELMNVSKAKSETILPMWFPLPDGLMQALTSTFVRKIISSGQEKVMDQMKLKFAAWELKQKA</sequence>
<accession>A0A7S4RE43</accession>
<feature type="signal peptide" evidence="1">
    <location>
        <begin position="1"/>
        <end position="31"/>
    </location>
</feature>
<protein>
    <recommendedName>
        <fullName evidence="3">Plastid lipid-associated protein/fibrillin conserved domain-containing protein</fullName>
    </recommendedName>
</protein>